<feature type="transmembrane region" description="Helical" evidence="7">
    <location>
        <begin position="257"/>
        <end position="277"/>
    </location>
</feature>
<dbReference type="GO" id="GO:0055085">
    <property type="term" value="P:transmembrane transport"/>
    <property type="evidence" value="ECO:0007669"/>
    <property type="project" value="InterPro"/>
</dbReference>
<name>A0A2T0UL42_9ACTN</name>
<gene>
    <name evidence="9" type="ORF">B0I28_105366</name>
</gene>
<dbReference type="InterPro" id="IPR000515">
    <property type="entry name" value="MetI-like"/>
</dbReference>
<feature type="domain" description="ABC transmembrane type-1" evidence="8">
    <location>
        <begin position="75"/>
        <end position="278"/>
    </location>
</feature>
<keyword evidence="3" id="KW-1003">Cell membrane</keyword>
<keyword evidence="2 7" id="KW-0813">Transport</keyword>
<organism evidence="9 10">
    <name type="scientific">Glycomyces artemisiae</name>
    <dbReference type="NCBI Taxonomy" id="1076443"/>
    <lineage>
        <taxon>Bacteria</taxon>
        <taxon>Bacillati</taxon>
        <taxon>Actinomycetota</taxon>
        <taxon>Actinomycetes</taxon>
        <taxon>Glycomycetales</taxon>
        <taxon>Glycomycetaceae</taxon>
        <taxon>Glycomyces</taxon>
    </lineage>
</organism>
<feature type="transmembrane region" description="Helical" evidence="7">
    <location>
        <begin position="110"/>
        <end position="132"/>
    </location>
</feature>
<comment type="similarity">
    <text evidence="7">Belongs to the binding-protein-dependent transport system permease family.</text>
</comment>
<keyword evidence="6 7" id="KW-0472">Membrane</keyword>
<keyword evidence="5 7" id="KW-1133">Transmembrane helix</keyword>
<evidence type="ECO:0000256" key="1">
    <source>
        <dbReference type="ARBA" id="ARBA00004651"/>
    </source>
</evidence>
<dbReference type="InterPro" id="IPR035906">
    <property type="entry name" value="MetI-like_sf"/>
</dbReference>
<dbReference type="GO" id="GO:0005886">
    <property type="term" value="C:plasma membrane"/>
    <property type="evidence" value="ECO:0007669"/>
    <property type="project" value="UniProtKB-SubCell"/>
</dbReference>
<dbReference type="PANTHER" id="PTHR43744:SF3">
    <property type="entry name" value="LACTOSE TRANSPORT SYSTEM PERMEASE PROTEIN LACG"/>
    <property type="match status" value="1"/>
</dbReference>
<accession>A0A2T0UL42</accession>
<dbReference type="PROSITE" id="PS50928">
    <property type="entry name" value="ABC_TM1"/>
    <property type="match status" value="1"/>
</dbReference>
<reference evidence="9 10" key="1">
    <citation type="submission" date="2018-03" db="EMBL/GenBank/DDBJ databases">
        <title>Genomic Encyclopedia of Type Strains, Phase III (KMG-III): the genomes of soil and plant-associated and newly described type strains.</title>
        <authorList>
            <person name="Whitman W."/>
        </authorList>
    </citation>
    <scope>NUCLEOTIDE SEQUENCE [LARGE SCALE GENOMIC DNA]</scope>
    <source>
        <strain evidence="9 10">CGMCC 4.7067</strain>
    </source>
</reference>
<sequence>MTARTIDGGRRMAAATRIALIAVAAILVLVPFAWMASIAFTPAEQAFGSISLIPDNPTTANFEAALTQIDLLRALGNSLVVALVCVAANCLVAPLAGYAFARLKFPGSGVVLLVIVATTAIPVSVTLIPLFLMAKTFPLAGGNDLFGSGGTGLLDTLAVVTIPHLVGAMNVFLSRQYFAGMGSELAEAARLDGAGEWRIYWRVYLPLARPLIAVVAIFSFTGTWDDFLWPLVTTTSQEHYTVQLALVQFNATGNVQYGPLMAGAILITLPVLAVFLLNQRSFISGLAEGGTKG</sequence>
<evidence type="ECO:0000256" key="6">
    <source>
        <dbReference type="ARBA" id="ARBA00023136"/>
    </source>
</evidence>
<feature type="transmembrane region" description="Helical" evidence="7">
    <location>
        <begin position="152"/>
        <end position="173"/>
    </location>
</feature>
<dbReference type="RefSeq" id="WP_106364713.1">
    <property type="nucleotide sequence ID" value="NZ_PVTJ01000005.1"/>
</dbReference>
<dbReference type="Gene3D" id="1.10.3720.10">
    <property type="entry name" value="MetI-like"/>
    <property type="match status" value="1"/>
</dbReference>
<protein>
    <submittedName>
        <fullName evidence="9">Carbohydrate ABC transporter membrane protein 2 (CUT1 family)</fullName>
    </submittedName>
</protein>
<feature type="transmembrane region" description="Helical" evidence="7">
    <location>
        <begin position="199"/>
        <end position="220"/>
    </location>
</feature>
<evidence type="ECO:0000259" key="8">
    <source>
        <dbReference type="PROSITE" id="PS50928"/>
    </source>
</evidence>
<evidence type="ECO:0000256" key="7">
    <source>
        <dbReference type="RuleBase" id="RU363032"/>
    </source>
</evidence>
<dbReference type="Proteomes" id="UP000238176">
    <property type="component" value="Unassembled WGS sequence"/>
</dbReference>
<dbReference type="CDD" id="cd06261">
    <property type="entry name" value="TM_PBP2"/>
    <property type="match status" value="1"/>
</dbReference>
<evidence type="ECO:0000256" key="5">
    <source>
        <dbReference type="ARBA" id="ARBA00022989"/>
    </source>
</evidence>
<dbReference type="EMBL" id="PVTJ01000005">
    <property type="protein sequence ID" value="PRY58651.1"/>
    <property type="molecule type" value="Genomic_DNA"/>
</dbReference>
<proteinExistence type="inferred from homology"/>
<feature type="transmembrane region" description="Helical" evidence="7">
    <location>
        <begin position="79"/>
        <end position="101"/>
    </location>
</feature>
<dbReference type="SUPFAM" id="SSF161098">
    <property type="entry name" value="MetI-like"/>
    <property type="match status" value="1"/>
</dbReference>
<keyword evidence="10" id="KW-1185">Reference proteome</keyword>
<evidence type="ECO:0000313" key="9">
    <source>
        <dbReference type="EMBL" id="PRY58651.1"/>
    </source>
</evidence>
<evidence type="ECO:0000256" key="2">
    <source>
        <dbReference type="ARBA" id="ARBA00022448"/>
    </source>
</evidence>
<keyword evidence="4 7" id="KW-0812">Transmembrane</keyword>
<evidence type="ECO:0000256" key="3">
    <source>
        <dbReference type="ARBA" id="ARBA00022475"/>
    </source>
</evidence>
<comment type="caution">
    <text evidence="9">The sequence shown here is derived from an EMBL/GenBank/DDBJ whole genome shotgun (WGS) entry which is preliminary data.</text>
</comment>
<feature type="transmembrane region" description="Helical" evidence="7">
    <location>
        <begin position="12"/>
        <end position="34"/>
    </location>
</feature>
<comment type="subcellular location">
    <subcellularLocation>
        <location evidence="1 7">Cell membrane</location>
        <topology evidence="1 7">Multi-pass membrane protein</topology>
    </subcellularLocation>
</comment>
<evidence type="ECO:0000256" key="4">
    <source>
        <dbReference type="ARBA" id="ARBA00022692"/>
    </source>
</evidence>
<dbReference type="AlphaFoldDB" id="A0A2T0UL42"/>
<evidence type="ECO:0000313" key="10">
    <source>
        <dbReference type="Proteomes" id="UP000238176"/>
    </source>
</evidence>
<dbReference type="OrthoDB" id="2063054at2"/>
<dbReference type="PANTHER" id="PTHR43744">
    <property type="entry name" value="ABC TRANSPORTER PERMEASE PROTEIN MG189-RELATED-RELATED"/>
    <property type="match status" value="1"/>
</dbReference>
<dbReference type="Pfam" id="PF00528">
    <property type="entry name" value="BPD_transp_1"/>
    <property type="match status" value="1"/>
</dbReference>